<sequence>MKGSVASDTAYFIEQLKLFIKYPEVLSNDESHRSEIQRLTRLVSVALETPQESMQRIMFTYLPLVTARLSNEFGLLATLTMGDDANPVALSDLIKTSGLDKSLVSAIMDYHCYHGSAIEPRQGFYAPTKLTHNLLDPKVVTTLTCWHDIVGPAYGSLHRVLTSGPNGPDGSGKKTAFQVTHNTTQSFYDWLESNPERHASFYGYMAAVHAVTKKWVDVVQFDEEIAHNAHENEVVFVDIGGGDGSQSIEVQKVHNLGGKIVMQDRAAVVEKAQKAREAGVETMVYDFFTEQPVKGARAYFIQFVLLNWVDDDCVRILASQAPAMGPDSVLMIVDYVQGHRWETKGKIPEPDLWTPAAALAARACHEAQSRSSADYRHLLERAGLEMTEVRVFTNFGQAVIMAKKPKPAVDGS</sequence>
<dbReference type="GeneID" id="31002728"/>
<dbReference type="SUPFAM" id="SSF53335">
    <property type="entry name" value="S-adenosyl-L-methionine-dependent methyltransferases"/>
    <property type="match status" value="1"/>
</dbReference>
<dbReference type="GO" id="GO:0008171">
    <property type="term" value="F:O-methyltransferase activity"/>
    <property type="evidence" value="ECO:0007669"/>
    <property type="project" value="InterPro"/>
</dbReference>
<accession>A0A225B5E7</accession>
<evidence type="ECO:0000259" key="4">
    <source>
        <dbReference type="Pfam" id="PF00891"/>
    </source>
</evidence>
<organism evidence="5 6">
    <name type="scientific">Talaromyces atroroseus</name>
    <dbReference type="NCBI Taxonomy" id="1441469"/>
    <lineage>
        <taxon>Eukaryota</taxon>
        <taxon>Fungi</taxon>
        <taxon>Dikarya</taxon>
        <taxon>Ascomycota</taxon>
        <taxon>Pezizomycotina</taxon>
        <taxon>Eurotiomycetes</taxon>
        <taxon>Eurotiomycetidae</taxon>
        <taxon>Eurotiales</taxon>
        <taxon>Trichocomaceae</taxon>
        <taxon>Talaromyces</taxon>
        <taxon>Talaromyces sect. Trachyspermi</taxon>
    </lineage>
</organism>
<evidence type="ECO:0000313" key="6">
    <source>
        <dbReference type="Proteomes" id="UP000214365"/>
    </source>
</evidence>
<keyword evidence="2" id="KW-0808">Transferase</keyword>
<dbReference type="RefSeq" id="XP_020122216.1">
    <property type="nucleotide sequence ID" value="XM_020265074.1"/>
</dbReference>
<proteinExistence type="predicted"/>
<keyword evidence="1" id="KW-0489">Methyltransferase</keyword>
<dbReference type="InterPro" id="IPR016461">
    <property type="entry name" value="COMT-like"/>
</dbReference>
<dbReference type="Proteomes" id="UP000214365">
    <property type="component" value="Unassembled WGS sequence"/>
</dbReference>
<dbReference type="PANTHER" id="PTHR43712">
    <property type="entry name" value="PUTATIVE (AFU_ORTHOLOGUE AFUA_4G14580)-RELATED"/>
    <property type="match status" value="1"/>
</dbReference>
<feature type="domain" description="O-methyltransferase C-terminal" evidence="4">
    <location>
        <begin position="233"/>
        <end position="384"/>
    </location>
</feature>
<dbReference type="PROSITE" id="PS51683">
    <property type="entry name" value="SAM_OMT_II"/>
    <property type="match status" value="1"/>
</dbReference>
<dbReference type="EMBL" id="LFMY01000003">
    <property type="protein sequence ID" value="OKL62095.1"/>
    <property type="molecule type" value="Genomic_DNA"/>
</dbReference>
<evidence type="ECO:0000256" key="3">
    <source>
        <dbReference type="ARBA" id="ARBA00022691"/>
    </source>
</evidence>
<comment type="caution">
    <text evidence="5">The sequence shown here is derived from an EMBL/GenBank/DDBJ whole genome shotgun (WGS) entry which is preliminary data.</text>
</comment>
<dbReference type="SUPFAM" id="SSF46785">
    <property type="entry name" value="Winged helix' DNA-binding domain"/>
    <property type="match status" value="1"/>
</dbReference>
<gene>
    <name evidence="5" type="ORF">UA08_02973</name>
</gene>
<dbReference type="AlphaFoldDB" id="A0A225B5E7"/>
<evidence type="ECO:0000256" key="1">
    <source>
        <dbReference type="ARBA" id="ARBA00022603"/>
    </source>
</evidence>
<dbReference type="OrthoDB" id="2410195at2759"/>
<dbReference type="Pfam" id="PF00891">
    <property type="entry name" value="Methyltransf_2"/>
    <property type="match status" value="1"/>
</dbReference>
<name>A0A225B5E7_TALAT</name>
<dbReference type="InterPro" id="IPR001077">
    <property type="entry name" value="COMT_C"/>
</dbReference>
<dbReference type="Gene3D" id="3.40.50.150">
    <property type="entry name" value="Vaccinia Virus protein VP39"/>
    <property type="match status" value="1"/>
</dbReference>
<dbReference type="InterPro" id="IPR029063">
    <property type="entry name" value="SAM-dependent_MTases_sf"/>
</dbReference>
<reference evidence="5 6" key="1">
    <citation type="submission" date="2015-06" db="EMBL/GenBank/DDBJ databases">
        <title>Talaromyces atroroseus IBT 11181 draft genome.</title>
        <authorList>
            <person name="Rasmussen K.B."/>
            <person name="Rasmussen S."/>
            <person name="Petersen B."/>
            <person name="Sicheritz-Ponten T."/>
            <person name="Mortensen U.H."/>
            <person name="Thrane U."/>
        </authorList>
    </citation>
    <scope>NUCLEOTIDE SEQUENCE [LARGE SCALE GENOMIC DNA]</scope>
    <source>
        <strain evidence="5 6">IBT 11181</strain>
    </source>
</reference>
<dbReference type="PANTHER" id="PTHR43712:SF2">
    <property type="entry name" value="O-METHYLTRANSFERASE CICE"/>
    <property type="match status" value="1"/>
</dbReference>
<keyword evidence="6" id="KW-1185">Reference proteome</keyword>
<evidence type="ECO:0000256" key="2">
    <source>
        <dbReference type="ARBA" id="ARBA00022679"/>
    </source>
</evidence>
<protein>
    <recommendedName>
        <fullName evidence="4">O-methyltransferase C-terminal domain-containing protein</fullName>
    </recommendedName>
</protein>
<evidence type="ECO:0000313" key="5">
    <source>
        <dbReference type="EMBL" id="OKL62095.1"/>
    </source>
</evidence>
<keyword evidence="3" id="KW-0949">S-adenosyl-L-methionine</keyword>
<dbReference type="GO" id="GO:0032259">
    <property type="term" value="P:methylation"/>
    <property type="evidence" value="ECO:0007669"/>
    <property type="project" value="UniProtKB-KW"/>
</dbReference>
<dbReference type="InterPro" id="IPR036390">
    <property type="entry name" value="WH_DNA-bd_sf"/>
</dbReference>